<dbReference type="EMBL" id="MJEQ01001849">
    <property type="protein sequence ID" value="OIT29173.1"/>
    <property type="molecule type" value="Genomic_DNA"/>
</dbReference>
<dbReference type="Proteomes" id="UP000187609">
    <property type="component" value="Unassembled WGS sequence"/>
</dbReference>
<dbReference type="Gramene" id="OIT29173">
    <property type="protein sequence ID" value="OIT29173"/>
    <property type="gene ID" value="A4A49_22600"/>
</dbReference>
<evidence type="ECO:0000313" key="1">
    <source>
        <dbReference type="EMBL" id="OIT29173.1"/>
    </source>
</evidence>
<protein>
    <submittedName>
        <fullName evidence="1">Uncharacterized protein</fullName>
    </submittedName>
</protein>
<sequence>MSSPLNPEAIWYFFPFFCFHSSPAPSRTATLLLCRVHFLRSMLKFRLQIISTLLPCSFWQLDISFPSVHQAKGCGNELFGFSKDN</sequence>
<accession>A0A314KIK7</accession>
<reference evidence="1" key="1">
    <citation type="submission" date="2016-11" db="EMBL/GenBank/DDBJ databases">
        <title>The genome of Nicotiana attenuata.</title>
        <authorList>
            <person name="Xu S."/>
            <person name="Brockmoeller T."/>
            <person name="Gaquerel E."/>
            <person name="Navarro A."/>
            <person name="Kuhl H."/>
            <person name="Gase K."/>
            <person name="Ling Z."/>
            <person name="Zhou W."/>
            <person name="Kreitzer C."/>
            <person name="Stanke M."/>
            <person name="Tang H."/>
            <person name="Lyons E."/>
            <person name="Pandey P."/>
            <person name="Pandey S.P."/>
            <person name="Timmermann B."/>
            <person name="Baldwin I.T."/>
        </authorList>
    </citation>
    <scope>NUCLEOTIDE SEQUENCE [LARGE SCALE GENOMIC DNA]</scope>
    <source>
        <strain evidence="1">UT</strain>
    </source>
</reference>
<name>A0A314KIK7_NICAT</name>
<keyword evidence="2" id="KW-1185">Reference proteome</keyword>
<organism evidence="1 2">
    <name type="scientific">Nicotiana attenuata</name>
    <name type="common">Coyote tobacco</name>
    <dbReference type="NCBI Taxonomy" id="49451"/>
    <lineage>
        <taxon>Eukaryota</taxon>
        <taxon>Viridiplantae</taxon>
        <taxon>Streptophyta</taxon>
        <taxon>Embryophyta</taxon>
        <taxon>Tracheophyta</taxon>
        <taxon>Spermatophyta</taxon>
        <taxon>Magnoliopsida</taxon>
        <taxon>eudicotyledons</taxon>
        <taxon>Gunneridae</taxon>
        <taxon>Pentapetalae</taxon>
        <taxon>asterids</taxon>
        <taxon>lamiids</taxon>
        <taxon>Solanales</taxon>
        <taxon>Solanaceae</taxon>
        <taxon>Nicotianoideae</taxon>
        <taxon>Nicotianeae</taxon>
        <taxon>Nicotiana</taxon>
    </lineage>
</organism>
<evidence type="ECO:0000313" key="2">
    <source>
        <dbReference type="Proteomes" id="UP000187609"/>
    </source>
</evidence>
<dbReference type="AlphaFoldDB" id="A0A314KIK7"/>
<comment type="caution">
    <text evidence="1">The sequence shown here is derived from an EMBL/GenBank/DDBJ whole genome shotgun (WGS) entry which is preliminary data.</text>
</comment>
<proteinExistence type="predicted"/>
<gene>
    <name evidence="1" type="ORF">A4A49_22600</name>
</gene>